<dbReference type="SUPFAM" id="SSF52821">
    <property type="entry name" value="Rhodanese/Cell cycle control phosphatase"/>
    <property type="match status" value="1"/>
</dbReference>
<dbReference type="Gene3D" id="3.40.250.10">
    <property type="entry name" value="Rhodanese-like domain"/>
    <property type="match status" value="1"/>
</dbReference>
<dbReference type="AlphaFoldDB" id="A0A5D0CQQ5"/>
<dbReference type="PROSITE" id="PS50206">
    <property type="entry name" value="RHODANESE_3"/>
    <property type="match status" value="1"/>
</dbReference>
<dbReference type="InterPro" id="IPR050229">
    <property type="entry name" value="GlpE_sulfurtransferase"/>
</dbReference>
<dbReference type="Pfam" id="PF00581">
    <property type="entry name" value="Rhodanese"/>
    <property type="match status" value="1"/>
</dbReference>
<comment type="caution">
    <text evidence="2">The sequence shown here is derived from an EMBL/GenBank/DDBJ whole genome shotgun (WGS) entry which is preliminary data.</text>
</comment>
<gene>
    <name evidence="2" type="ORF">FRY98_21220</name>
</gene>
<dbReference type="EMBL" id="VSDO01000004">
    <property type="protein sequence ID" value="TYA11644.1"/>
    <property type="molecule type" value="Genomic_DNA"/>
</dbReference>
<dbReference type="InterPro" id="IPR036873">
    <property type="entry name" value="Rhodanese-like_dom_sf"/>
</dbReference>
<dbReference type="CDD" id="cd00158">
    <property type="entry name" value="RHOD"/>
    <property type="match status" value="1"/>
</dbReference>
<proteinExistence type="predicted"/>
<dbReference type="OrthoDB" id="2621386at2"/>
<dbReference type="RefSeq" id="WP_148455686.1">
    <property type="nucleotide sequence ID" value="NZ_VSDO01000004.1"/>
</dbReference>
<reference evidence="2 3" key="1">
    <citation type="submission" date="2019-08" db="EMBL/GenBank/DDBJ databases">
        <title>Genome sequencing of Paenibacillus faecis DSM 23593(T).</title>
        <authorList>
            <person name="Kook J.-K."/>
            <person name="Park S.-N."/>
            <person name="Lim Y.K."/>
        </authorList>
    </citation>
    <scope>NUCLEOTIDE SEQUENCE [LARGE SCALE GENOMIC DNA]</scope>
    <source>
        <strain evidence="2 3">DSM 23593</strain>
    </source>
</reference>
<accession>A0A5D0CQQ5</accession>
<dbReference type="InterPro" id="IPR001763">
    <property type="entry name" value="Rhodanese-like_dom"/>
</dbReference>
<organism evidence="2 3">
    <name type="scientific">Paenibacillus faecis</name>
    <dbReference type="NCBI Taxonomy" id="862114"/>
    <lineage>
        <taxon>Bacteria</taxon>
        <taxon>Bacillati</taxon>
        <taxon>Bacillota</taxon>
        <taxon>Bacilli</taxon>
        <taxon>Bacillales</taxon>
        <taxon>Paenibacillaceae</taxon>
        <taxon>Paenibacillus</taxon>
    </lineage>
</organism>
<protein>
    <submittedName>
        <fullName evidence="2">Rhodanese-like domain-containing protein</fullName>
    </submittedName>
</protein>
<sequence length="119" mass="13225">MMAVTAIVLLALAGWTVYRLRPVKGLAFVEPGQLRESANLKGEAKLVDIRDAVYYEQGHVQGAINISLGRLPFVWSKELSPDEPVIILSCSLYQSKRAARMLKNRGFRQIYAVRGGFCA</sequence>
<name>A0A5D0CQQ5_9BACL</name>
<dbReference type="PANTHER" id="PTHR43031:SF1">
    <property type="entry name" value="PYRIDINE NUCLEOTIDE-DISULPHIDE OXIDOREDUCTASE"/>
    <property type="match status" value="1"/>
</dbReference>
<evidence type="ECO:0000313" key="2">
    <source>
        <dbReference type="EMBL" id="TYA11644.1"/>
    </source>
</evidence>
<keyword evidence="3" id="KW-1185">Reference proteome</keyword>
<evidence type="ECO:0000259" key="1">
    <source>
        <dbReference type="PROSITE" id="PS50206"/>
    </source>
</evidence>
<evidence type="ECO:0000313" key="3">
    <source>
        <dbReference type="Proteomes" id="UP000325218"/>
    </source>
</evidence>
<dbReference type="Proteomes" id="UP000325218">
    <property type="component" value="Unassembled WGS sequence"/>
</dbReference>
<feature type="domain" description="Rhodanese" evidence="1">
    <location>
        <begin position="40"/>
        <end position="119"/>
    </location>
</feature>
<dbReference type="PANTHER" id="PTHR43031">
    <property type="entry name" value="FAD-DEPENDENT OXIDOREDUCTASE"/>
    <property type="match status" value="1"/>
</dbReference>